<sequence length="287" mass="28282">MAYEDGGFGSYAENVAPEGNAAGGLSMGAPGLGLSAPTLAGMGLSMDTMSQLGLSGRDIAPNLGMAALGTYGQDPSMSPDYGFSGTARSGMANLGGNSYGLQATGYEGLQANANTRGYDMSPATQSVGLTGTPPTPDFFDTGAGRALQTFAGFVPGLGNLFNIGVNFARNQDPVQALLGMIPGMSGFAASTAYGAMQSRDPMNFLGDRALGLGASMLGGAAGGPLGAIGASQLAGAITGNAAAERAAYGAFGRGSPLDAGSSQQVAGQQSLTGEGSNPYLTMPSQLG</sequence>
<feature type="compositionally biased region" description="Polar residues" evidence="1">
    <location>
        <begin position="271"/>
        <end position="287"/>
    </location>
</feature>
<evidence type="ECO:0000313" key="4">
    <source>
        <dbReference type="EMBL" id="CAB4175929.1"/>
    </source>
</evidence>
<protein>
    <submittedName>
        <fullName evidence="5">Uncharacterized protein</fullName>
    </submittedName>
</protein>
<reference evidence="5" key="1">
    <citation type="submission" date="2020-05" db="EMBL/GenBank/DDBJ databases">
        <authorList>
            <person name="Chiriac C."/>
            <person name="Salcher M."/>
            <person name="Ghai R."/>
            <person name="Kavagutti S V."/>
        </authorList>
    </citation>
    <scope>NUCLEOTIDE SEQUENCE</scope>
</reference>
<evidence type="ECO:0000313" key="5">
    <source>
        <dbReference type="EMBL" id="CAB4186461.1"/>
    </source>
</evidence>
<feature type="region of interest" description="Disordered" evidence="1">
    <location>
        <begin position="259"/>
        <end position="287"/>
    </location>
</feature>
<feature type="compositionally biased region" description="Low complexity" evidence="1">
    <location>
        <begin position="259"/>
        <end position="270"/>
    </location>
</feature>
<dbReference type="EMBL" id="LR796930">
    <property type="protein sequence ID" value="CAB4175929.1"/>
    <property type="molecule type" value="Genomic_DNA"/>
</dbReference>
<evidence type="ECO:0000313" key="6">
    <source>
        <dbReference type="EMBL" id="CAB4217051.1"/>
    </source>
</evidence>
<evidence type="ECO:0000313" key="3">
    <source>
        <dbReference type="EMBL" id="CAB4163511.1"/>
    </source>
</evidence>
<dbReference type="EMBL" id="LR797096">
    <property type="protein sequence ID" value="CAB4186461.1"/>
    <property type="molecule type" value="Genomic_DNA"/>
</dbReference>
<proteinExistence type="predicted"/>
<evidence type="ECO:0000256" key="1">
    <source>
        <dbReference type="SAM" id="MobiDB-lite"/>
    </source>
</evidence>
<accession>A0A6J5QYI6</accession>
<gene>
    <name evidence="5" type="ORF">UFOVP1147_8</name>
    <name evidence="6" type="ORF">UFOVP1594_4</name>
    <name evidence="2" type="ORF">UFOVP484_7</name>
    <name evidence="3" type="ORF">UFOVP808_23</name>
    <name evidence="4" type="ORF">UFOVP994_4</name>
</gene>
<evidence type="ECO:0000313" key="2">
    <source>
        <dbReference type="EMBL" id="CAB4146202.1"/>
    </source>
</evidence>
<name>A0A6J5QYI6_9CAUD</name>
<dbReference type="EMBL" id="LR796463">
    <property type="protein sequence ID" value="CAB4146202.1"/>
    <property type="molecule type" value="Genomic_DNA"/>
</dbReference>
<organism evidence="5">
    <name type="scientific">uncultured Caudovirales phage</name>
    <dbReference type="NCBI Taxonomy" id="2100421"/>
    <lineage>
        <taxon>Viruses</taxon>
        <taxon>Duplodnaviria</taxon>
        <taxon>Heunggongvirae</taxon>
        <taxon>Uroviricota</taxon>
        <taxon>Caudoviricetes</taxon>
        <taxon>Peduoviridae</taxon>
        <taxon>Maltschvirus</taxon>
        <taxon>Maltschvirus maltsch</taxon>
    </lineage>
</organism>
<dbReference type="EMBL" id="LR796751">
    <property type="protein sequence ID" value="CAB4163511.1"/>
    <property type="molecule type" value="Genomic_DNA"/>
</dbReference>
<dbReference type="EMBL" id="LR797458">
    <property type="protein sequence ID" value="CAB4217051.1"/>
    <property type="molecule type" value="Genomic_DNA"/>
</dbReference>